<protein>
    <submittedName>
        <fullName evidence="1">Uncharacterized protein</fullName>
    </submittedName>
</protein>
<proteinExistence type="predicted"/>
<keyword evidence="2" id="KW-1185">Reference proteome</keyword>
<accession>A0ACC2BUU0</accession>
<dbReference type="Proteomes" id="UP001162992">
    <property type="component" value="Chromosome 13"/>
</dbReference>
<reference evidence="2" key="1">
    <citation type="journal article" date="2024" name="Proc. Natl. Acad. Sci. U.S.A.">
        <title>Extraordinary preservation of gene collinearity over three hundred million years revealed in homosporous lycophytes.</title>
        <authorList>
            <person name="Li C."/>
            <person name="Wickell D."/>
            <person name="Kuo L.Y."/>
            <person name="Chen X."/>
            <person name="Nie B."/>
            <person name="Liao X."/>
            <person name="Peng D."/>
            <person name="Ji J."/>
            <person name="Jenkins J."/>
            <person name="Williams M."/>
            <person name="Shu S."/>
            <person name="Plott C."/>
            <person name="Barry K."/>
            <person name="Rajasekar S."/>
            <person name="Grimwood J."/>
            <person name="Han X."/>
            <person name="Sun S."/>
            <person name="Hou Z."/>
            <person name="He W."/>
            <person name="Dai G."/>
            <person name="Sun C."/>
            <person name="Schmutz J."/>
            <person name="Leebens-Mack J.H."/>
            <person name="Li F.W."/>
            <person name="Wang L."/>
        </authorList>
    </citation>
    <scope>NUCLEOTIDE SEQUENCE [LARGE SCALE GENOMIC DNA]</scope>
    <source>
        <strain evidence="2">cv. PW_Plant_1</strain>
    </source>
</reference>
<comment type="caution">
    <text evidence="1">The sequence shown here is derived from an EMBL/GenBank/DDBJ whole genome shotgun (WGS) entry which is preliminary data.</text>
</comment>
<evidence type="ECO:0000313" key="1">
    <source>
        <dbReference type="EMBL" id="KAJ7533538.1"/>
    </source>
</evidence>
<sequence>MQRMATNVEEQMIVKAILEEATWESLPKRLKLYLSSKEDWHRKIKEYCIKKRFKWSECLARNACKENEYYEDLMRYLRKNLALFPYHLSENVCRIMRVTPFRYYCEMLYEVMKNERPYDNIPNFSAADALRVSGIGRNEFIDIMNKCRTKKLMWKLNRSIVKEMLPTQPVDIRIESWWIVCVVNLSVEEFRVSIRQELLQLQGIVVSLIREKNLLQSKVASLEQKLSVEELTVVDKICKEDINQFGELDPDVVQALYRKGLVYLDVPVYPDDRFQVSNLEGFISNREQLYEDPTEELLYAVFVASSEHSTIADLARTLQADLSQLEAAVSLACRLGWAKKVLDPAELLYDSNMPGSPGSEGSGGDDIFAITSPIARSVSESADMQTQLSSGDMLRTSSSAVRVAFIVDANLTSYLMMGSLSPGLKGHAVTLYEAGKLGDSSVAEMCNDLLKIEGTKQEGELQQFADHALSLRYALECLRSGGTYVIASDTGEGEGLDSEEPSSGEADAEMNPSGTSGELEVWGDFQHASTFINEREYNGKTFELAEQDWYGNNFSTERPQKEISLSHQYESSDASEVTSPRGKQRGRKVKKYRVDVLRCESLAGLAPATLQRLFQRDYHIIVSMIPLPSPPAVLSPEGAGPVHFGPPLRAAVTPWMKLLLYSVAGAGPLSVALIRGQRLRLLPPSLAGCTKALVWAWDGNSVGSVGAKYEGTLVEGGILLHSINSLLKHSAVLVQPFAKSCLDSRGRPFIRDLPLPFYSTDNSGASCEHMEENLKLCPSLVDTVDELNLWTLGYARLVRTPVSGCQQDSCQIDKNWTWVPQSVEFGIPLSNPELCKQVCEGAIHSQLFQSRSLIRHREAMQKLRKSLQDFISAYRADGSVSRLVYSGEQSKAGLSKLASYFSGKSSHFEDHALDMTTPITPTKPSHPQMAANFQRQRHRSDILSFDGDVLRSFSLKPVYEAKLVSDESPSTAGVGMRPDFLDGDATEIPLPGVNLIFDGSWLLPLDISRYLQGRLPAALIGEAFMMSNIYTRT</sequence>
<evidence type="ECO:0000313" key="2">
    <source>
        <dbReference type="Proteomes" id="UP001162992"/>
    </source>
</evidence>
<organism evidence="1 2">
    <name type="scientific">Diphasiastrum complanatum</name>
    <name type="common">Issler's clubmoss</name>
    <name type="synonym">Lycopodium complanatum</name>
    <dbReference type="NCBI Taxonomy" id="34168"/>
    <lineage>
        <taxon>Eukaryota</taxon>
        <taxon>Viridiplantae</taxon>
        <taxon>Streptophyta</taxon>
        <taxon>Embryophyta</taxon>
        <taxon>Tracheophyta</taxon>
        <taxon>Lycopodiopsida</taxon>
        <taxon>Lycopodiales</taxon>
        <taxon>Lycopodiaceae</taxon>
        <taxon>Lycopodioideae</taxon>
        <taxon>Diphasiastrum</taxon>
    </lineage>
</organism>
<dbReference type="EMBL" id="CM055104">
    <property type="protein sequence ID" value="KAJ7533538.1"/>
    <property type="molecule type" value="Genomic_DNA"/>
</dbReference>
<gene>
    <name evidence="1" type="ORF">O6H91_13G054100</name>
</gene>
<name>A0ACC2BUU0_DIPCM</name>